<protein>
    <submittedName>
        <fullName evidence="1">Uncharacterized protein</fullName>
    </submittedName>
</protein>
<name>A0A344PL10_9RHOB</name>
<reference evidence="2" key="1">
    <citation type="submission" date="2018-07" db="EMBL/GenBank/DDBJ databases">
        <title>Genome sequencing of Paracoccus sp. SC2-6.</title>
        <authorList>
            <person name="Heo J."/>
            <person name="Kim S.-J."/>
            <person name="Kwon S.-W."/>
        </authorList>
    </citation>
    <scope>NUCLEOTIDE SEQUENCE [LARGE SCALE GENOMIC DNA]</scope>
    <source>
        <strain evidence="2">SC2-6</strain>
    </source>
</reference>
<accession>A0A344PL10</accession>
<evidence type="ECO:0000313" key="1">
    <source>
        <dbReference type="EMBL" id="AXC50065.1"/>
    </source>
</evidence>
<sequence>MAKAIFHKPVGYTQPKGGGGWYAEASKDPQSFPEEFIAYAVEAGAATRVGENAKTGDQASAAKPAAN</sequence>
<dbReference type="OrthoDB" id="7779022at2"/>
<keyword evidence="2" id="KW-1185">Reference proteome</keyword>
<dbReference type="Proteomes" id="UP000252023">
    <property type="component" value="Chromosome"/>
</dbReference>
<evidence type="ECO:0000313" key="2">
    <source>
        <dbReference type="Proteomes" id="UP000252023"/>
    </source>
</evidence>
<dbReference type="EMBL" id="CP030918">
    <property type="protein sequence ID" value="AXC50065.1"/>
    <property type="molecule type" value="Genomic_DNA"/>
</dbReference>
<organism evidence="1 2">
    <name type="scientific">Paracoccus suum</name>
    <dbReference type="NCBI Taxonomy" id="2259340"/>
    <lineage>
        <taxon>Bacteria</taxon>
        <taxon>Pseudomonadati</taxon>
        <taxon>Pseudomonadota</taxon>
        <taxon>Alphaproteobacteria</taxon>
        <taxon>Rhodobacterales</taxon>
        <taxon>Paracoccaceae</taxon>
        <taxon>Paracoccus</taxon>
    </lineage>
</organism>
<gene>
    <name evidence="1" type="ORF">DRW48_10505</name>
</gene>
<dbReference type="RefSeq" id="WP_114076384.1">
    <property type="nucleotide sequence ID" value="NZ_CP030918.1"/>
</dbReference>
<dbReference type="KEGG" id="pars:DRW48_10505"/>
<proteinExistence type="predicted"/>
<dbReference type="AlphaFoldDB" id="A0A344PL10"/>